<comment type="caution">
    <text evidence="2">The sequence shown here is derived from an EMBL/GenBank/DDBJ whole genome shotgun (WGS) entry which is preliminary data.</text>
</comment>
<dbReference type="Proteomes" id="UP000231480">
    <property type="component" value="Unassembled WGS sequence"/>
</dbReference>
<protein>
    <submittedName>
        <fullName evidence="2">Uncharacterized protein</fullName>
    </submittedName>
</protein>
<keyword evidence="1" id="KW-0472">Membrane</keyword>
<accession>A0A2G9YCR5</accession>
<gene>
    <name evidence="2" type="ORF">COX44_02160</name>
</gene>
<proteinExistence type="predicted"/>
<evidence type="ECO:0000313" key="2">
    <source>
        <dbReference type="EMBL" id="PIP17025.1"/>
    </source>
</evidence>
<feature type="transmembrane region" description="Helical" evidence="1">
    <location>
        <begin position="36"/>
        <end position="53"/>
    </location>
</feature>
<evidence type="ECO:0000313" key="3">
    <source>
        <dbReference type="Proteomes" id="UP000231480"/>
    </source>
</evidence>
<feature type="transmembrane region" description="Helical" evidence="1">
    <location>
        <begin position="65"/>
        <end position="82"/>
    </location>
</feature>
<reference evidence="2 3" key="1">
    <citation type="submission" date="2017-09" db="EMBL/GenBank/DDBJ databases">
        <title>Depth-based differentiation of microbial function through sediment-hosted aquifers and enrichment of novel symbionts in the deep terrestrial subsurface.</title>
        <authorList>
            <person name="Probst A.J."/>
            <person name="Ladd B."/>
            <person name="Jarett J.K."/>
            <person name="Geller-Mcgrath D.E."/>
            <person name="Sieber C.M."/>
            <person name="Emerson J.B."/>
            <person name="Anantharaman K."/>
            <person name="Thomas B.C."/>
            <person name="Malmstrom R."/>
            <person name="Stieglmeier M."/>
            <person name="Klingl A."/>
            <person name="Woyke T."/>
            <person name="Ryan C.M."/>
            <person name="Banfield J.F."/>
        </authorList>
    </citation>
    <scope>NUCLEOTIDE SEQUENCE [LARGE SCALE GENOMIC DNA]</scope>
    <source>
        <strain evidence="2">CG23_combo_of_CG06-09_8_20_14_all_37_13</strain>
    </source>
</reference>
<keyword evidence="1" id="KW-1133">Transmembrane helix</keyword>
<dbReference type="EMBL" id="PCRH01000047">
    <property type="protein sequence ID" value="PIP17025.1"/>
    <property type="molecule type" value="Genomic_DNA"/>
</dbReference>
<dbReference type="AlphaFoldDB" id="A0A2G9YCR5"/>
<keyword evidence="1" id="KW-0812">Transmembrane</keyword>
<name>A0A2G9YCR5_9BACT</name>
<sequence>MLIVDFFLNFSTNLRINLKLCKVAKRMPVTMLWKKSLSVFWITVIIFIMLASLNQPQLKKISSFFVDLAKILFGSAIVGFFVPGTSSVVSLSNLAVGSLVAFGFLIIGISLLKNL</sequence>
<organism evidence="2 3">
    <name type="scientific">Candidatus Portnoybacteria bacterium CG23_combo_of_CG06-09_8_20_14_all_37_13</name>
    <dbReference type="NCBI Taxonomy" id="1974819"/>
    <lineage>
        <taxon>Bacteria</taxon>
        <taxon>Candidatus Portnoyibacteriota</taxon>
    </lineage>
</organism>
<feature type="transmembrane region" description="Helical" evidence="1">
    <location>
        <begin position="94"/>
        <end position="112"/>
    </location>
</feature>
<evidence type="ECO:0000256" key="1">
    <source>
        <dbReference type="SAM" id="Phobius"/>
    </source>
</evidence>